<keyword evidence="1 5" id="KW-0378">Hydrolase</keyword>
<dbReference type="Proteomes" id="UP000217979">
    <property type="component" value="Chromosome"/>
</dbReference>
<sequence length="337" mass="37849">MERSIRTATVQFCHRAGDKHYNLSVMEKFIIQAAREEVKILAFPEMCITGYWHVPDLSRQALDALSERADESSSLARIALLAEKYQMAIGAGFLEMGSDERLYNAYAICMPDGKRHVHRKLHAFEHPDIASGNSFTVFDTPWGVRVGVLICWDNNLVENVRITALLGADILIAPHQTGGTHSRSPFGMKPIPASLWENRHSDPQTLEAALRGESGRGWLMRWLPSRAHDNGFFILFSNGVGLDNGEVRTGNAMIIDPYGRIVSETGSWEDTIVYADLALELLPMSTGRRWIHGRRPELYATLCESQGYERDARTARFSEDVPSFGSHTRREAEDTSK</sequence>
<dbReference type="GO" id="GO:0016811">
    <property type="term" value="F:hydrolase activity, acting on carbon-nitrogen (but not peptide) bonds, in linear amides"/>
    <property type="evidence" value="ECO:0007669"/>
    <property type="project" value="UniProtKB-ARBA"/>
</dbReference>
<protein>
    <submittedName>
        <fullName evidence="5">(R)-stereoselective amidase</fullName>
        <ecNumber evidence="5">3.5.1.100</ecNumber>
    </submittedName>
    <submittedName>
        <fullName evidence="4">Acyltransferase</fullName>
    </submittedName>
</protein>
<organism evidence="4 6">
    <name type="scientific">Cedecea neteri</name>
    <dbReference type="NCBI Taxonomy" id="158822"/>
    <lineage>
        <taxon>Bacteria</taxon>
        <taxon>Pseudomonadati</taxon>
        <taxon>Pseudomonadota</taxon>
        <taxon>Gammaproteobacteria</taxon>
        <taxon>Enterobacterales</taxon>
        <taxon>Enterobacteriaceae</taxon>
        <taxon>Cedecea</taxon>
    </lineage>
</organism>
<keyword evidence="4" id="KW-0012">Acyltransferase</keyword>
<dbReference type="STRING" id="158822.LH23_19095"/>
<evidence type="ECO:0000313" key="6">
    <source>
        <dbReference type="Proteomes" id="UP000217979"/>
    </source>
</evidence>
<feature type="region of interest" description="Disordered" evidence="2">
    <location>
        <begin position="315"/>
        <end position="337"/>
    </location>
</feature>
<reference evidence="5 7" key="2">
    <citation type="submission" date="2018-06" db="EMBL/GenBank/DDBJ databases">
        <authorList>
            <consortium name="Pathogen Informatics"/>
            <person name="Doyle S."/>
        </authorList>
    </citation>
    <scope>NUCLEOTIDE SEQUENCE [LARGE SCALE GENOMIC DNA]</scope>
    <source>
        <strain evidence="5 7">NCTC12120</strain>
    </source>
</reference>
<dbReference type="Gene3D" id="3.60.110.10">
    <property type="entry name" value="Carbon-nitrogen hydrolase"/>
    <property type="match status" value="1"/>
</dbReference>
<evidence type="ECO:0000256" key="1">
    <source>
        <dbReference type="ARBA" id="ARBA00022801"/>
    </source>
</evidence>
<name>A0A291DWN1_9ENTR</name>
<dbReference type="InterPro" id="IPR003010">
    <property type="entry name" value="C-N_Hydrolase"/>
</dbReference>
<dbReference type="InterPro" id="IPR036526">
    <property type="entry name" value="C-N_Hydrolase_sf"/>
</dbReference>
<dbReference type="GO" id="GO:0016746">
    <property type="term" value="F:acyltransferase activity"/>
    <property type="evidence" value="ECO:0007669"/>
    <property type="project" value="UniProtKB-KW"/>
</dbReference>
<evidence type="ECO:0000256" key="2">
    <source>
        <dbReference type="SAM" id="MobiDB-lite"/>
    </source>
</evidence>
<dbReference type="SUPFAM" id="SSF56317">
    <property type="entry name" value="Carbon-nitrogen hydrolase"/>
    <property type="match status" value="1"/>
</dbReference>
<dbReference type="RefSeq" id="WP_061272263.1">
    <property type="nucleotide sequence ID" value="NZ_CP023525.1"/>
</dbReference>
<feature type="compositionally biased region" description="Basic and acidic residues" evidence="2">
    <location>
        <begin position="328"/>
        <end position="337"/>
    </location>
</feature>
<proteinExistence type="predicted"/>
<evidence type="ECO:0000259" key="3">
    <source>
        <dbReference type="PROSITE" id="PS50263"/>
    </source>
</evidence>
<evidence type="ECO:0000313" key="5">
    <source>
        <dbReference type="EMBL" id="SQC92777.1"/>
    </source>
</evidence>
<evidence type="ECO:0000313" key="7">
    <source>
        <dbReference type="Proteomes" id="UP000251197"/>
    </source>
</evidence>
<dbReference type="PANTHER" id="PTHR43674:SF2">
    <property type="entry name" value="BETA-UREIDOPROPIONASE"/>
    <property type="match status" value="1"/>
</dbReference>
<dbReference type="AlphaFoldDB" id="A0A291DWN1"/>
<dbReference type="CDD" id="cd07585">
    <property type="entry name" value="nitrilase_7"/>
    <property type="match status" value="1"/>
</dbReference>
<dbReference type="Pfam" id="PF00795">
    <property type="entry name" value="CN_hydrolase"/>
    <property type="match status" value="2"/>
</dbReference>
<dbReference type="EMBL" id="UAVU01000009">
    <property type="protein sequence ID" value="SQC92777.1"/>
    <property type="molecule type" value="Genomic_DNA"/>
</dbReference>
<dbReference type="EMBL" id="CP023525">
    <property type="protein sequence ID" value="ATF92240.1"/>
    <property type="molecule type" value="Genomic_DNA"/>
</dbReference>
<keyword evidence="4" id="KW-0808">Transferase</keyword>
<dbReference type="Proteomes" id="UP000251197">
    <property type="component" value="Unassembled WGS sequence"/>
</dbReference>
<reference evidence="4 6" key="1">
    <citation type="submission" date="2017-09" db="EMBL/GenBank/DDBJ databases">
        <title>FDA dAtabase for Regulatory Grade micrObial Sequences (FDA-ARGOS): Supporting development and validation of Infectious Disease Dx tests.</title>
        <authorList>
            <person name="Minogue T."/>
            <person name="Wolcott M."/>
            <person name="Wasieloski L."/>
            <person name="Aguilar W."/>
            <person name="Moore D."/>
            <person name="Tallon L."/>
            <person name="Sadzewicz L."/>
            <person name="Ott S."/>
            <person name="Zhao X."/>
            <person name="Nagaraj S."/>
            <person name="Vavikolanu K."/>
            <person name="Aluvathingal J."/>
            <person name="Nadendla S."/>
            <person name="Sichtig H."/>
        </authorList>
    </citation>
    <scope>NUCLEOTIDE SEQUENCE [LARGE SCALE GENOMIC DNA]</scope>
    <source>
        <strain evidence="4 6">FDAARGOS_392</strain>
    </source>
</reference>
<dbReference type="PROSITE" id="PS50263">
    <property type="entry name" value="CN_HYDROLASE"/>
    <property type="match status" value="1"/>
</dbReference>
<dbReference type="InterPro" id="IPR050345">
    <property type="entry name" value="Aliph_Amidase/BUP"/>
</dbReference>
<feature type="domain" description="CN hydrolase" evidence="3">
    <location>
        <begin position="5"/>
        <end position="279"/>
    </location>
</feature>
<accession>A0A291DWN1</accession>
<evidence type="ECO:0000313" key="4">
    <source>
        <dbReference type="EMBL" id="ATF92240.1"/>
    </source>
</evidence>
<gene>
    <name evidence="5" type="primary">ramA_3</name>
    <name evidence="4" type="ORF">CO704_09150</name>
    <name evidence="5" type="ORF">NCTC12120_05978</name>
</gene>
<dbReference type="EC" id="3.5.1.100" evidence="5"/>
<dbReference type="PANTHER" id="PTHR43674">
    <property type="entry name" value="NITRILASE C965.09-RELATED"/>
    <property type="match status" value="1"/>
</dbReference>